<reference evidence="2" key="1">
    <citation type="journal article" date="2014" name="Int. J. Syst. Evol. Microbiol.">
        <title>Complete genome sequence of Corynebacterium casei LMG S-19264T (=DSM 44701T), isolated from a smear-ripened cheese.</title>
        <authorList>
            <consortium name="US DOE Joint Genome Institute (JGI-PGF)"/>
            <person name="Walter F."/>
            <person name="Albersmeier A."/>
            <person name="Kalinowski J."/>
            <person name="Ruckert C."/>
        </authorList>
    </citation>
    <scope>NUCLEOTIDE SEQUENCE</scope>
    <source>
        <strain evidence="2">CCM 7905</strain>
    </source>
</reference>
<dbReference type="AlphaFoldDB" id="A0A917FP37"/>
<dbReference type="RefSeq" id="WP_188543234.1">
    <property type="nucleotide sequence ID" value="NZ_BMCU01000001.1"/>
</dbReference>
<feature type="domain" description="BioF2-like acetyltransferase" evidence="1">
    <location>
        <begin position="171"/>
        <end position="316"/>
    </location>
</feature>
<comment type="caution">
    <text evidence="2">The sequence shown here is derived from an EMBL/GenBank/DDBJ whole genome shotgun (WGS) entry which is preliminary data.</text>
</comment>
<evidence type="ECO:0000313" key="3">
    <source>
        <dbReference type="Proteomes" id="UP000654257"/>
    </source>
</evidence>
<dbReference type="Proteomes" id="UP000654257">
    <property type="component" value="Unassembled WGS sequence"/>
</dbReference>
<keyword evidence="3" id="KW-1185">Reference proteome</keyword>
<proteinExistence type="predicted"/>
<evidence type="ECO:0000313" key="2">
    <source>
        <dbReference type="EMBL" id="GGF95282.1"/>
    </source>
</evidence>
<dbReference type="SUPFAM" id="SSF55729">
    <property type="entry name" value="Acyl-CoA N-acyltransferases (Nat)"/>
    <property type="match status" value="1"/>
</dbReference>
<organism evidence="2 3">
    <name type="scientific">Rhodococcoides trifolii</name>
    <dbReference type="NCBI Taxonomy" id="908250"/>
    <lineage>
        <taxon>Bacteria</taxon>
        <taxon>Bacillati</taxon>
        <taxon>Actinomycetota</taxon>
        <taxon>Actinomycetes</taxon>
        <taxon>Mycobacteriales</taxon>
        <taxon>Nocardiaceae</taxon>
        <taxon>Rhodococcoides</taxon>
    </lineage>
</organism>
<name>A0A917FP37_9NOCA</name>
<dbReference type="InterPro" id="IPR016181">
    <property type="entry name" value="Acyl_CoA_acyltransferase"/>
</dbReference>
<dbReference type="Pfam" id="PF13480">
    <property type="entry name" value="Acetyltransf_6"/>
    <property type="match status" value="1"/>
</dbReference>
<sequence length="363" mass="39300">MSDGNESDTDATVRFHHEVDAGLAAEWADLAGRAGGHVSSRPDYARGAVAIRKPRRPLVVTVHRGTRLAAVAPFAVRRFGPFRLARLTGDDFGMINEIVAEDDAAADALWSALAAHRVAVFLGAMDERNRALRRLREKTDWASSCEVGHVVTVVDVPATGPGAIGLRSRGSRRRLRATRHRHVEAGTPLAVEFLTTAAELDDRWNDMVRLSAIGVAGHPRTDFLAPPLGDFVRPVLQREAEAGRLVVVTLAVGGTSAAQLLMIRSGHTLEGWLTHFDPAFSEVQPGHQMMEALVDHARATGVDTIDLGIGPTGFKKAWGTREYASLTVTSMPPGTHGARYLLPVARRAATVTPKSIVRRILRR</sequence>
<dbReference type="InterPro" id="IPR038740">
    <property type="entry name" value="BioF2-like_GNAT_dom"/>
</dbReference>
<reference evidence="2" key="2">
    <citation type="submission" date="2020-09" db="EMBL/GenBank/DDBJ databases">
        <authorList>
            <person name="Sun Q."/>
            <person name="Sedlacek I."/>
        </authorList>
    </citation>
    <scope>NUCLEOTIDE SEQUENCE</scope>
    <source>
        <strain evidence="2">CCM 7905</strain>
    </source>
</reference>
<dbReference type="EMBL" id="BMCU01000001">
    <property type="protein sequence ID" value="GGF95282.1"/>
    <property type="molecule type" value="Genomic_DNA"/>
</dbReference>
<accession>A0A917FP37</accession>
<gene>
    <name evidence="2" type="ORF">GCM10007304_06430</name>
</gene>
<protein>
    <recommendedName>
        <fullName evidence="1">BioF2-like acetyltransferase domain-containing protein</fullName>
    </recommendedName>
</protein>
<evidence type="ECO:0000259" key="1">
    <source>
        <dbReference type="Pfam" id="PF13480"/>
    </source>
</evidence>